<keyword evidence="3" id="KW-0378">Hydrolase</keyword>
<feature type="compositionally biased region" description="Polar residues" evidence="5">
    <location>
        <begin position="312"/>
        <end position="321"/>
    </location>
</feature>
<evidence type="ECO:0000313" key="7">
    <source>
        <dbReference type="EMBL" id="USY17925.1"/>
    </source>
</evidence>
<dbReference type="Proteomes" id="UP001055940">
    <property type="component" value="Chromosome"/>
</dbReference>
<dbReference type="Pfam" id="PF13470">
    <property type="entry name" value="PIN_3"/>
    <property type="match status" value="1"/>
</dbReference>
<reference evidence="7" key="1">
    <citation type="submission" date="2022-06" db="EMBL/GenBank/DDBJ databases">
        <authorList>
            <person name="Ping M."/>
        </authorList>
    </citation>
    <scope>NUCLEOTIDE SEQUENCE</scope>
    <source>
        <strain evidence="7">JCM11759T</strain>
    </source>
</reference>
<evidence type="ECO:0000256" key="5">
    <source>
        <dbReference type="SAM" id="MobiDB-lite"/>
    </source>
</evidence>
<keyword evidence="2" id="KW-0479">Metal-binding</keyword>
<dbReference type="PANTHER" id="PTHR34610">
    <property type="entry name" value="SSL7007 PROTEIN"/>
    <property type="match status" value="1"/>
</dbReference>
<evidence type="ECO:0000256" key="4">
    <source>
        <dbReference type="ARBA" id="ARBA00022842"/>
    </source>
</evidence>
<dbReference type="InterPro" id="IPR029060">
    <property type="entry name" value="PIN-like_dom_sf"/>
</dbReference>
<evidence type="ECO:0000256" key="1">
    <source>
        <dbReference type="ARBA" id="ARBA00022722"/>
    </source>
</evidence>
<dbReference type="PANTHER" id="PTHR34610:SF3">
    <property type="entry name" value="SSL7007 PROTEIN"/>
    <property type="match status" value="1"/>
</dbReference>
<feature type="domain" description="PIN" evidence="6">
    <location>
        <begin position="18"/>
        <end position="146"/>
    </location>
</feature>
<dbReference type="SUPFAM" id="SSF88723">
    <property type="entry name" value="PIN domain-like"/>
    <property type="match status" value="1"/>
</dbReference>
<dbReference type="InterPro" id="IPR002716">
    <property type="entry name" value="PIN_dom"/>
</dbReference>
<evidence type="ECO:0000256" key="3">
    <source>
        <dbReference type="ARBA" id="ARBA00022801"/>
    </source>
</evidence>
<keyword evidence="4" id="KW-0460">Magnesium</keyword>
<keyword evidence="1" id="KW-0540">Nuclease</keyword>
<sequence>MTSTNRNPVQDSSTRTPIVYDVNVLVDAYLQNPDPYDWPRLPPKTRAAAADCVGVTDQNAGFSLWLSPHILNNTRRVLINKERVSEYRADEYLDVLEEIAIASGGDVVEPRPAPEEKVLDCTDHEDNYILDLAHLAGAEIVVSNDADLISISGWRGTPILQPHVFASHVDGAWRLKQHQLPEKTITERMQERDYRRATRTANTTAAMLDHHPKEFRRDRERFDADLDRLAEIVDGWNPGNEQMKKRIEVWEKNITTFEKRVADLDDIVEGKPETAHSALADLGSKLDFALDRLDPKRQARGSSLVDEYKSSPDPQAQSGDDQLQPGG</sequence>
<dbReference type="InterPro" id="IPR002850">
    <property type="entry name" value="PIN_toxin-like"/>
</dbReference>
<proteinExistence type="predicted"/>
<evidence type="ECO:0000259" key="6">
    <source>
        <dbReference type="Pfam" id="PF13470"/>
    </source>
</evidence>
<evidence type="ECO:0000313" key="8">
    <source>
        <dbReference type="Proteomes" id="UP001055940"/>
    </source>
</evidence>
<keyword evidence="8" id="KW-1185">Reference proteome</keyword>
<evidence type="ECO:0000256" key="2">
    <source>
        <dbReference type="ARBA" id="ARBA00022723"/>
    </source>
</evidence>
<dbReference type="RefSeq" id="WP_254417415.1">
    <property type="nucleotide sequence ID" value="NZ_BAAAJB010000011.1"/>
</dbReference>
<protein>
    <submittedName>
        <fullName evidence="7">PIN domain-containing protein</fullName>
    </submittedName>
</protein>
<accession>A0ABY5D1R3</accession>
<gene>
    <name evidence="7" type="ORF">NE857_21660</name>
</gene>
<name>A0ABY5D1R3_9ACTN</name>
<organism evidence="7 8">
    <name type="scientific">Nocardiopsis exhalans</name>
    <dbReference type="NCBI Taxonomy" id="163604"/>
    <lineage>
        <taxon>Bacteria</taxon>
        <taxon>Bacillati</taxon>
        <taxon>Actinomycetota</taxon>
        <taxon>Actinomycetes</taxon>
        <taxon>Streptosporangiales</taxon>
        <taxon>Nocardiopsidaceae</taxon>
        <taxon>Nocardiopsis</taxon>
    </lineage>
</organism>
<dbReference type="EMBL" id="CP099837">
    <property type="protein sequence ID" value="USY17925.1"/>
    <property type="molecule type" value="Genomic_DNA"/>
</dbReference>
<feature type="region of interest" description="Disordered" evidence="5">
    <location>
        <begin position="298"/>
        <end position="327"/>
    </location>
</feature>